<dbReference type="InterPro" id="IPR007048">
    <property type="entry name" value="IraD/Gp25-like"/>
</dbReference>
<dbReference type="Pfam" id="PF04965">
    <property type="entry name" value="GPW_gp25"/>
    <property type="match status" value="1"/>
</dbReference>
<dbReference type="EMBL" id="VIWT01000002">
    <property type="protein sequence ID" value="TWF90989.1"/>
    <property type="molecule type" value="Genomic_DNA"/>
</dbReference>
<dbReference type="Proteomes" id="UP000317940">
    <property type="component" value="Unassembled WGS sequence"/>
</dbReference>
<dbReference type="AlphaFoldDB" id="A0A561TV52"/>
<evidence type="ECO:0000313" key="2">
    <source>
        <dbReference type="EMBL" id="TWF90989.1"/>
    </source>
</evidence>
<gene>
    <name evidence="2" type="ORF">FHX73_12101</name>
</gene>
<protein>
    <recommendedName>
        <fullName evidence="1">IraD/Gp25-like domain-containing protein</fullName>
    </recommendedName>
</protein>
<feature type="domain" description="IraD/Gp25-like" evidence="1">
    <location>
        <begin position="26"/>
        <end position="116"/>
    </location>
</feature>
<evidence type="ECO:0000259" key="1">
    <source>
        <dbReference type="Pfam" id="PF04965"/>
    </source>
</evidence>
<dbReference type="RefSeq" id="WP_145908647.1">
    <property type="nucleotide sequence ID" value="NZ_BAAAMZ010000002.1"/>
</dbReference>
<name>A0A561TV52_9ACTN</name>
<proteinExistence type="predicted"/>
<dbReference type="Gene3D" id="3.10.450.40">
    <property type="match status" value="1"/>
</dbReference>
<keyword evidence="3" id="KW-1185">Reference proteome</keyword>
<evidence type="ECO:0000313" key="3">
    <source>
        <dbReference type="Proteomes" id="UP000317940"/>
    </source>
</evidence>
<organism evidence="2 3">
    <name type="scientific">Kitasatospora viridis</name>
    <dbReference type="NCBI Taxonomy" id="281105"/>
    <lineage>
        <taxon>Bacteria</taxon>
        <taxon>Bacillati</taxon>
        <taxon>Actinomycetota</taxon>
        <taxon>Actinomycetes</taxon>
        <taxon>Kitasatosporales</taxon>
        <taxon>Streptomycetaceae</taxon>
        <taxon>Kitasatospora</taxon>
    </lineage>
</organism>
<dbReference type="SUPFAM" id="SSF160719">
    <property type="entry name" value="gpW/gp25-like"/>
    <property type="match status" value="1"/>
</dbReference>
<comment type="caution">
    <text evidence="2">The sequence shown here is derived from an EMBL/GenBank/DDBJ whole genome shotgun (WGS) entry which is preliminary data.</text>
</comment>
<accession>A0A561TV52</accession>
<dbReference type="OrthoDB" id="9802846at2"/>
<sequence>MTADFIGTGWAFPFAVEPAGGVAMVSGEARLEQAMALILRTYPGERPMRPLFGSTLRDYVFDGASAEKTAEIAAVVRDAIEQWEPRVTVTDVAVYPDGERSGLLYIDIRYEVPGTNSPRNLVFPFYTIPEREEGEY</sequence>
<reference evidence="2 3" key="1">
    <citation type="submission" date="2019-06" db="EMBL/GenBank/DDBJ databases">
        <title>Sequencing the genomes of 1000 actinobacteria strains.</title>
        <authorList>
            <person name="Klenk H.-P."/>
        </authorList>
    </citation>
    <scope>NUCLEOTIDE SEQUENCE [LARGE SCALE GENOMIC DNA]</scope>
    <source>
        <strain evidence="2 3">DSM 44826</strain>
    </source>
</reference>